<keyword evidence="6 8" id="KW-1133">Transmembrane helix</keyword>
<feature type="transmembrane region" description="Helical" evidence="8">
    <location>
        <begin position="266"/>
        <end position="286"/>
    </location>
</feature>
<feature type="transmembrane region" description="Helical" evidence="8">
    <location>
        <begin position="239"/>
        <end position="260"/>
    </location>
</feature>
<keyword evidence="3" id="KW-0813">Transport</keyword>
<dbReference type="PANTHER" id="PTHR36838">
    <property type="entry name" value="AUXIN EFFLUX CARRIER FAMILY PROTEIN"/>
    <property type="match status" value="1"/>
</dbReference>
<name>A0ABQ6VF33_9CORY</name>
<evidence type="ECO:0000256" key="3">
    <source>
        <dbReference type="ARBA" id="ARBA00022448"/>
    </source>
</evidence>
<accession>A0ABQ6VF33</accession>
<evidence type="ECO:0000256" key="4">
    <source>
        <dbReference type="ARBA" id="ARBA00022475"/>
    </source>
</evidence>
<dbReference type="InterPro" id="IPR004776">
    <property type="entry name" value="Mem_transp_PIN-like"/>
</dbReference>
<organism evidence="9 10">
    <name type="scientific">Corynebacterium zhongnanshanii</name>
    <dbReference type="NCBI Taxonomy" id="2768834"/>
    <lineage>
        <taxon>Bacteria</taxon>
        <taxon>Bacillati</taxon>
        <taxon>Actinomycetota</taxon>
        <taxon>Actinomycetes</taxon>
        <taxon>Mycobacteriales</taxon>
        <taxon>Corynebacteriaceae</taxon>
        <taxon>Corynebacterium</taxon>
    </lineage>
</organism>
<evidence type="ECO:0000256" key="2">
    <source>
        <dbReference type="ARBA" id="ARBA00010145"/>
    </source>
</evidence>
<reference evidence="9 10" key="1">
    <citation type="submission" date="2019-10" db="EMBL/GenBank/DDBJ databases">
        <title>Corynebacterium sp novel species isolated from the respiratory tract of Marmot.</title>
        <authorList>
            <person name="Zhang G."/>
        </authorList>
    </citation>
    <scope>NUCLEOTIDE SEQUENCE [LARGE SCALE GENOMIC DNA]</scope>
    <source>
        <strain evidence="9 10">336</strain>
    </source>
</reference>
<evidence type="ECO:0000256" key="8">
    <source>
        <dbReference type="SAM" id="Phobius"/>
    </source>
</evidence>
<comment type="caution">
    <text evidence="9">The sequence shown here is derived from an EMBL/GenBank/DDBJ whole genome shotgun (WGS) entry which is preliminary data.</text>
</comment>
<protein>
    <submittedName>
        <fullName evidence="9">AEC family transporter</fullName>
    </submittedName>
</protein>
<feature type="transmembrane region" description="Helical" evidence="8">
    <location>
        <begin position="6"/>
        <end position="22"/>
    </location>
</feature>
<gene>
    <name evidence="9" type="ORF">F8377_02415</name>
</gene>
<evidence type="ECO:0000256" key="1">
    <source>
        <dbReference type="ARBA" id="ARBA00004651"/>
    </source>
</evidence>
<proteinExistence type="inferred from homology"/>
<feature type="transmembrane region" description="Helical" evidence="8">
    <location>
        <begin position="59"/>
        <end position="83"/>
    </location>
</feature>
<feature type="transmembrane region" description="Helical" evidence="8">
    <location>
        <begin position="34"/>
        <end position="53"/>
    </location>
</feature>
<comment type="similarity">
    <text evidence="2">Belongs to the auxin efflux carrier (TC 2.A.69) family.</text>
</comment>
<dbReference type="Proteomes" id="UP000436181">
    <property type="component" value="Unassembled WGS sequence"/>
</dbReference>
<evidence type="ECO:0000256" key="5">
    <source>
        <dbReference type="ARBA" id="ARBA00022692"/>
    </source>
</evidence>
<keyword evidence="7 8" id="KW-0472">Membrane</keyword>
<evidence type="ECO:0000313" key="9">
    <source>
        <dbReference type="EMBL" id="KAB3523034.1"/>
    </source>
</evidence>
<keyword evidence="5 8" id="KW-0812">Transmembrane</keyword>
<evidence type="ECO:0000256" key="7">
    <source>
        <dbReference type="ARBA" id="ARBA00023136"/>
    </source>
</evidence>
<dbReference type="Pfam" id="PF03547">
    <property type="entry name" value="Mem_trans"/>
    <property type="match status" value="1"/>
</dbReference>
<dbReference type="InterPro" id="IPR038770">
    <property type="entry name" value="Na+/solute_symporter_sf"/>
</dbReference>
<sequence length="319" mass="33533">MPNVISGFAVVIVIIALGYCVGRKQLLGPNAVYTLNMFVYWIALPPMLIMFMMDADLELLFGSGLLIAILSGCGAGLLGFLGSRFLAKRGTSDSLIAMLASSYNNSTHLGIPLAAHILGNPTATLPIILFQVGLYAPVATLALDIATQPSGSARIRGAERLRNVLGAIVRNPMIIGAVIGVTLSLLHSRYDIQLPFLITEPLDTLARATVGVALIGFGMSLAGTGVLEKGVSPRRSVLAATAIKTIIHPALAVALGHFLFGMDQHTLLILAVIAGLPTGQNVFTYAQRYQVGTILARDTAVVSTIVSVPTLCAIFFLLG</sequence>
<dbReference type="RefSeq" id="WP_151843849.1">
    <property type="nucleotide sequence ID" value="NZ_WBZJ01000001.1"/>
</dbReference>
<evidence type="ECO:0000313" key="10">
    <source>
        <dbReference type="Proteomes" id="UP000436181"/>
    </source>
</evidence>
<evidence type="ECO:0000256" key="6">
    <source>
        <dbReference type="ARBA" id="ARBA00022989"/>
    </source>
</evidence>
<feature type="transmembrane region" description="Helical" evidence="8">
    <location>
        <begin position="205"/>
        <end position="227"/>
    </location>
</feature>
<feature type="transmembrane region" description="Helical" evidence="8">
    <location>
        <begin position="298"/>
        <end position="318"/>
    </location>
</feature>
<dbReference type="Gene3D" id="1.20.1530.20">
    <property type="match status" value="1"/>
</dbReference>
<keyword evidence="4" id="KW-1003">Cell membrane</keyword>
<feature type="transmembrane region" description="Helical" evidence="8">
    <location>
        <begin position="164"/>
        <end position="185"/>
    </location>
</feature>
<keyword evidence="10" id="KW-1185">Reference proteome</keyword>
<dbReference type="PANTHER" id="PTHR36838:SF1">
    <property type="entry name" value="SLR1864 PROTEIN"/>
    <property type="match status" value="1"/>
</dbReference>
<comment type="subcellular location">
    <subcellularLocation>
        <location evidence="1">Cell membrane</location>
        <topology evidence="1">Multi-pass membrane protein</topology>
    </subcellularLocation>
</comment>
<dbReference type="EMBL" id="WBZJ01000001">
    <property type="protein sequence ID" value="KAB3523034.1"/>
    <property type="molecule type" value="Genomic_DNA"/>
</dbReference>